<accession>A0ABY3VLF6</accession>
<dbReference type="Gene3D" id="3.30.70.100">
    <property type="match status" value="1"/>
</dbReference>
<gene>
    <name evidence="2" type="ORF">MKK62_18055</name>
</gene>
<dbReference type="Pfam" id="PF07978">
    <property type="entry name" value="NIPSNAP"/>
    <property type="match status" value="1"/>
</dbReference>
<sequence length="115" mass="12940">MLYEVREYVAVPGRLPAVIELFNEATIPLFAKHGMELVHVGRTSVGPESLNELVYTLRFDDIAEMQQKWTAFLHDPEWVAAAAAKEAEGPMLQTIRRRLLDPGPFQTASGTHSYE</sequence>
<feature type="domain" description="NIPSNAP" evidence="1">
    <location>
        <begin position="3"/>
        <end position="105"/>
    </location>
</feature>
<dbReference type="Proteomes" id="UP001055336">
    <property type="component" value="Chromosome"/>
</dbReference>
<evidence type="ECO:0000313" key="3">
    <source>
        <dbReference type="Proteomes" id="UP001055336"/>
    </source>
</evidence>
<dbReference type="EMBL" id="CP092488">
    <property type="protein sequence ID" value="UMB68328.1"/>
    <property type="molecule type" value="Genomic_DNA"/>
</dbReference>
<name>A0ABY3VLF6_9MYCO</name>
<evidence type="ECO:0000259" key="1">
    <source>
        <dbReference type="Pfam" id="PF07978"/>
    </source>
</evidence>
<dbReference type="RefSeq" id="WP_240258789.1">
    <property type="nucleotide sequence ID" value="NZ_CP092488.2"/>
</dbReference>
<organism evidence="2 3">
    <name type="scientific">Mycobacterium paraterrae</name>
    <dbReference type="NCBI Taxonomy" id="577492"/>
    <lineage>
        <taxon>Bacteria</taxon>
        <taxon>Bacillati</taxon>
        <taxon>Actinomycetota</taxon>
        <taxon>Actinomycetes</taxon>
        <taxon>Mycobacteriales</taxon>
        <taxon>Mycobacteriaceae</taxon>
        <taxon>Mycobacterium</taxon>
    </lineage>
</organism>
<evidence type="ECO:0000313" key="2">
    <source>
        <dbReference type="EMBL" id="UMB68328.1"/>
    </source>
</evidence>
<proteinExistence type="predicted"/>
<dbReference type="InterPro" id="IPR011008">
    <property type="entry name" value="Dimeric_a/b-barrel"/>
</dbReference>
<keyword evidence="3" id="KW-1185">Reference proteome</keyword>
<protein>
    <submittedName>
        <fullName evidence="2">NIPSNAP family protein</fullName>
    </submittedName>
</protein>
<reference evidence="2" key="1">
    <citation type="submission" date="2022-08" db="EMBL/GenBank/DDBJ databases">
        <title>Whole genome sequencing of non-tuberculosis mycobacteria type-strains.</title>
        <authorList>
            <person name="Igarashi Y."/>
            <person name="Osugi A."/>
            <person name="Mitarai S."/>
        </authorList>
    </citation>
    <scope>NUCLEOTIDE SEQUENCE</scope>
    <source>
        <strain evidence="2">DSM 45127</strain>
    </source>
</reference>
<dbReference type="InterPro" id="IPR012577">
    <property type="entry name" value="NIPSNAP"/>
</dbReference>
<dbReference type="SUPFAM" id="SSF54909">
    <property type="entry name" value="Dimeric alpha+beta barrel"/>
    <property type="match status" value="1"/>
</dbReference>